<organism evidence="1 2">
    <name type="scientific">Temnothorax longispinosus</name>
    <dbReference type="NCBI Taxonomy" id="300112"/>
    <lineage>
        <taxon>Eukaryota</taxon>
        <taxon>Metazoa</taxon>
        <taxon>Ecdysozoa</taxon>
        <taxon>Arthropoda</taxon>
        <taxon>Hexapoda</taxon>
        <taxon>Insecta</taxon>
        <taxon>Pterygota</taxon>
        <taxon>Neoptera</taxon>
        <taxon>Endopterygota</taxon>
        <taxon>Hymenoptera</taxon>
        <taxon>Apocrita</taxon>
        <taxon>Aculeata</taxon>
        <taxon>Formicoidea</taxon>
        <taxon>Formicidae</taxon>
        <taxon>Myrmicinae</taxon>
        <taxon>Temnothorax</taxon>
    </lineage>
</organism>
<feature type="non-terminal residue" evidence="1">
    <location>
        <position position="78"/>
    </location>
</feature>
<dbReference type="EMBL" id="QBLH01000714">
    <property type="protein sequence ID" value="TGZ54359.1"/>
    <property type="molecule type" value="Genomic_DNA"/>
</dbReference>
<reference evidence="1 2" key="1">
    <citation type="journal article" date="2019" name="Philos. Trans. R. Soc. Lond., B, Biol. Sci.">
        <title>Ant behaviour and brain gene expression of defending hosts depend on the ecological success of the intruding social parasite.</title>
        <authorList>
            <person name="Kaur R."/>
            <person name="Stoldt M."/>
            <person name="Jongepier E."/>
            <person name="Feldmeyer B."/>
            <person name="Menzel F."/>
            <person name="Bornberg-Bauer E."/>
            <person name="Foitzik S."/>
        </authorList>
    </citation>
    <scope>NUCLEOTIDE SEQUENCE [LARGE SCALE GENOMIC DNA]</scope>
    <source>
        <tissue evidence="1">Whole body</tissue>
    </source>
</reference>
<proteinExistence type="predicted"/>
<evidence type="ECO:0000313" key="1">
    <source>
        <dbReference type="EMBL" id="TGZ54359.1"/>
    </source>
</evidence>
<protein>
    <submittedName>
        <fullName evidence="1">Uncharacterized protein</fullName>
    </submittedName>
</protein>
<sequence>MTVHWIGKQTMERKSYAIACRRFSGTHSYDRVARLIEDIHTSFGINKNKIIATVTDNGSNFVKAFREFGVNLGDSFFS</sequence>
<accession>A0A4S2L1M1</accession>
<dbReference type="Proteomes" id="UP000310200">
    <property type="component" value="Unassembled WGS sequence"/>
</dbReference>
<dbReference type="PANTHER" id="PTHR47501:SF5">
    <property type="entry name" value="HAT C-TERMINAL DIMERISATION DOMAIN-CONTAINING PROTEIN"/>
    <property type="match status" value="1"/>
</dbReference>
<dbReference type="AlphaFoldDB" id="A0A4S2L1M1"/>
<dbReference type="PANTHER" id="PTHR47501">
    <property type="entry name" value="TRANSPOSASE-RELATED"/>
    <property type="match status" value="1"/>
</dbReference>
<dbReference type="InterPro" id="IPR012337">
    <property type="entry name" value="RNaseH-like_sf"/>
</dbReference>
<name>A0A4S2L1M1_9HYME</name>
<gene>
    <name evidence="1" type="ORF">DBV15_12464</name>
</gene>
<dbReference type="SUPFAM" id="SSF53098">
    <property type="entry name" value="Ribonuclease H-like"/>
    <property type="match status" value="1"/>
</dbReference>
<comment type="caution">
    <text evidence="1">The sequence shown here is derived from an EMBL/GenBank/DDBJ whole genome shotgun (WGS) entry which is preliminary data.</text>
</comment>
<dbReference type="STRING" id="300112.A0A4S2L1M1"/>
<evidence type="ECO:0000313" key="2">
    <source>
        <dbReference type="Proteomes" id="UP000310200"/>
    </source>
</evidence>
<keyword evidence="2" id="KW-1185">Reference proteome</keyword>